<comment type="caution">
    <text evidence="7">The sequence shown here is derived from an EMBL/GenBank/DDBJ whole genome shotgun (WGS) entry which is preliminary data.</text>
</comment>
<protein>
    <recommendedName>
        <fullName evidence="2">alanine dehydrogenase</fullName>
        <ecNumber evidence="2">1.4.1.1</ecNumber>
    </recommendedName>
</protein>
<organism evidence="7 8">
    <name type="scientific">Flavobacterium pectinovorum</name>
    <dbReference type="NCBI Taxonomy" id="29533"/>
    <lineage>
        <taxon>Bacteria</taxon>
        <taxon>Pseudomonadati</taxon>
        <taxon>Bacteroidota</taxon>
        <taxon>Flavobacteriia</taxon>
        <taxon>Flavobacteriales</taxon>
        <taxon>Flavobacteriaceae</taxon>
        <taxon>Flavobacterium</taxon>
    </lineage>
</organism>
<keyword evidence="3" id="KW-0560">Oxidoreductase</keyword>
<comment type="similarity">
    <text evidence="1">Belongs to the AlaDH/PNT family.</text>
</comment>
<evidence type="ECO:0000313" key="7">
    <source>
        <dbReference type="EMBL" id="TPG45398.1"/>
    </source>
</evidence>
<dbReference type="SMART" id="SM01002">
    <property type="entry name" value="AlaDh_PNT_C"/>
    <property type="match status" value="1"/>
</dbReference>
<dbReference type="OrthoDB" id="9804592at2"/>
<dbReference type="Pfam" id="PF01262">
    <property type="entry name" value="AlaDh_PNT_C"/>
    <property type="match status" value="1"/>
</dbReference>
<dbReference type="AlphaFoldDB" id="A0A502F7P6"/>
<dbReference type="RefSeq" id="WP_140503170.1">
    <property type="nucleotide sequence ID" value="NZ_RCZH01000001.1"/>
</dbReference>
<dbReference type="PANTHER" id="PTHR42795:SF1">
    <property type="entry name" value="ALANINE DEHYDROGENASE"/>
    <property type="match status" value="1"/>
</dbReference>
<evidence type="ECO:0000256" key="4">
    <source>
        <dbReference type="ARBA" id="ARBA00023027"/>
    </source>
</evidence>
<proteinExistence type="inferred from homology"/>
<evidence type="ECO:0000259" key="5">
    <source>
        <dbReference type="SMART" id="SM01002"/>
    </source>
</evidence>
<dbReference type="Gene3D" id="3.40.50.720">
    <property type="entry name" value="NAD(P)-binding Rossmann-like Domain"/>
    <property type="match status" value="2"/>
</dbReference>
<feature type="domain" description="Alanine dehydrogenase/pyridine nucleotide transhydrogenase N-terminal" evidence="6">
    <location>
        <begin position="32"/>
        <end position="165"/>
    </location>
</feature>
<evidence type="ECO:0000313" key="8">
    <source>
        <dbReference type="Proteomes" id="UP000319700"/>
    </source>
</evidence>
<dbReference type="PANTHER" id="PTHR42795">
    <property type="entry name" value="ALANINE DEHYDROGENASE"/>
    <property type="match status" value="1"/>
</dbReference>
<keyword evidence="4" id="KW-0520">NAD</keyword>
<dbReference type="GO" id="GO:0000286">
    <property type="term" value="F:alanine dehydrogenase activity"/>
    <property type="evidence" value="ECO:0007669"/>
    <property type="project" value="UniProtKB-EC"/>
</dbReference>
<dbReference type="InterPro" id="IPR007698">
    <property type="entry name" value="AlaDH/PNT_NAD(H)-bd"/>
</dbReference>
<evidence type="ECO:0000256" key="2">
    <source>
        <dbReference type="ARBA" id="ARBA00012897"/>
    </source>
</evidence>
<evidence type="ECO:0000256" key="1">
    <source>
        <dbReference type="ARBA" id="ARBA00005689"/>
    </source>
</evidence>
<evidence type="ECO:0000256" key="3">
    <source>
        <dbReference type="ARBA" id="ARBA00023002"/>
    </source>
</evidence>
<accession>A0A502F7P6</accession>
<dbReference type="STRING" id="29533.SAMN05444387_1248"/>
<dbReference type="EC" id="1.4.1.1" evidence="2"/>
<feature type="domain" description="Alanine dehydrogenase/pyridine nucleotide transhydrogenase NAD(H)-binding" evidence="5">
    <location>
        <begin position="177"/>
        <end position="324"/>
    </location>
</feature>
<dbReference type="InterPro" id="IPR007886">
    <property type="entry name" value="AlaDH/PNT_N"/>
</dbReference>
<dbReference type="EMBL" id="RCZH01000001">
    <property type="protein sequence ID" value="TPG45398.1"/>
    <property type="molecule type" value="Genomic_DNA"/>
</dbReference>
<dbReference type="GO" id="GO:0005886">
    <property type="term" value="C:plasma membrane"/>
    <property type="evidence" value="ECO:0007669"/>
    <property type="project" value="TreeGrafter"/>
</dbReference>
<dbReference type="InterPro" id="IPR008143">
    <property type="entry name" value="Ala_DH/PNT_CS2"/>
</dbReference>
<dbReference type="CDD" id="cd05305">
    <property type="entry name" value="L-AlaDH"/>
    <property type="match status" value="1"/>
</dbReference>
<dbReference type="SUPFAM" id="SSF52283">
    <property type="entry name" value="Formate/glycerate dehydrogenase catalytic domain-like"/>
    <property type="match status" value="1"/>
</dbReference>
<evidence type="ECO:0000259" key="6">
    <source>
        <dbReference type="SMART" id="SM01003"/>
    </source>
</evidence>
<dbReference type="Pfam" id="PF05222">
    <property type="entry name" value="AlaDh_PNT_N"/>
    <property type="match status" value="1"/>
</dbReference>
<reference evidence="7 8" key="1">
    <citation type="journal article" date="2019" name="Environ. Microbiol.">
        <title>Species interactions and distinct microbial communities in high Arctic permafrost affected cryosols are associated with the CH4 and CO2 gas fluxes.</title>
        <authorList>
            <person name="Altshuler I."/>
            <person name="Hamel J."/>
            <person name="Turney S."/>
            <person name="Magnuson E."/>
            <person name="Levesque R."/>
            <person name="Greer C."/>
            <person name="Whyte L.G."/>
        </authorList>
    </citation>
    <scope>NUCLEOTIDE SEQUENCE [LARGE SCALE GENOMIC DNA]</scope>
    <source>
        <strain evidence="7 8">42</strain>
    </source>
</reference>
<dbReference type="SMART" id="SM01003">
    <property type="entry name" value="AlaDh_PNT_N"/>
    <property type="match status" value="1"/>
</dbReference>
<dbReference type="InterPro" id="IPR008141">
    <property type="entry name" value="Ala_DH"/>
</dbReference>
<dbReference type="SUPFAM" id="SSF51735">
    <property type="entry name" value="NAD(P)-binding Rossmann-fold domains"/>
    <property type="match status" value="1"/>
</dbReference>
<dbReference type="Proteomes" id="UP000319700">
    <property type="component" value="Unassembled WGS sequence"/>
</dbReference>
<keyword evidence="8" id="KW-1185">Reference proteome</keyword>
<gene>
    <name evidence="7" type="ORF">EAH81_02005</name>
</gene>
<dbReference type="GO" id="GO:0042853">
    <property type="term" value="P:L-alanine catabolic process"/>
    <property type="evidence" value="ECO:0007669"/>
    <property type="project" value="InterPro"/>
</dbReference>
<dbReference type="InterPro" id="IPR036291">
    <property type="entry name" value="NAD(P)-bd_dom_sf"/>
</dbReference>
<sequence>MSITLTPFTKQQLLPQEEKLEIGRFKSELFIGIPKETSYQERRICLTPDAVNSLTYEGHRVMIESGAGESSSYSDKEYSDAGAEVTKDTKKVFGCPMLLKVEPPTLAEIKMINPETIIISAIQLKTKKKEYFEALAQKKITALAFEYIKDEDGSYPAVKSLSEIAGTASILIAAELMITDEFGKGLLFGNITGVPPTEVVILGAGTVGEFAAKTAIGLGANVKVFDNSITKLRRLQNNLNQRIFTSTVQQKALLKALRRCDVAIGAMRGKERCPIIVTETMVEHMKKGAVIVDVSIDTGGCFETSEVTTHEKPTFIKSNVLHYCVPNIPSRYSKTASLSISNILTPYLLQIAEDGGLESAIRCNKGLKNGIYLYHGILTNKAIGEWFDLPDNDINLLVF</sequence>
<dbReference type="PROSITE" id="PS00837">
    <property type="entry name" value="ALADH_PNT_2"/>
    <property type="match status" value="1"/>
</dbReference>
<name>A0A502F7P6_9FLAO</name>